<dbReference type="EnsemblFungi" id="CEF75253">
    <property type="protein sequence ID" value="CEF75253"/>
    <property type="gene ID" value="FGRRES_15566"/>
</dbReference>
<reference evidence="1 3" key="3">
    <citation type="journal article" date="2015" name="BMC Genomics">
        <title>The completed genome sequence of the pathogenic ascomycete fungus Fusarium graminearum.</title>
        <authorList>
            <person name="King R."/>
            <person name="Urban M."/>
            <person name="Hammond-Kosack M.C."/>
            <person name="Hassani-Pak K."/>
            <person name="Hammond-Kosack K.E."/>
        </authorList>
    </citation>
    <scope>NUCLEOTIDE SEQUENCE [LARGE SCALE GENOMIC DNA]</scope>
    <source>
        <strain evidence="3">ATCC MYA-4620 / CBS 123657 / FGSC 9075 / NRRL 31084 / PH-1</strain>
        <strain evidence="1">PH-1</strain>
    </source>
</reference>
<dbReference type="Proteomes" id="UP000070720">
    <property type="component" value="Chromosome 1"/>
</dbReference>
<sequence length="91" mass="10289">MYCRCYGTGIVSRTISDSPAITSHGRRLQNTRIHNKPLHMVTREVSSKDKRPPAPIMMPLSSGFSYGYLCEKLIQVLVVPKVPFDQLSPWV</sequence>
<evidence type="ECO:0000313" key="1">
    <source>
        <dbReference type="EMBL" id="CEF75253.1"/>
    </source>
</evidence>
<dbReference type="VEuPathDB" id="FungiDB:FGRAMPH1_01G06897"/>
<proteinExistence type="predicted"/>
<evidence type="ECO:0000313" key="3">
    <source>
        <dbReference type="Proteomes" id="UP000070720"/>
    </source>
</evidence>
<accession>A0A0E0RVH8</accession>
<dbReference type="EMBL" id="HG970332">
    <property type="protein sequence ID" value="CEF75253.1"/>
    <property type="molecule type" value="Genomic_DNA"/>
</dbReference>
<keyword evidence="3" id="KW-1185">Reference proteome</keyword>
<dbReference type="AlphaFoldDB" id="A0A098D8I2"/>
<reference evidence="2 3" key="2">
    <citation type="journal article" date="2010" name="Nature">
        <title>Comparative genomics reveals mobile pathogenicity chromosomes in Fusarium.</title>
        <authorList>
            <person name="Ma L.J."/>
            <person name="van der Does H.C."/>
            <person name="Borkovich K.A."/>
            <person name="Coleman J.J."/>
            <person name="Daboussi M.J."/>
            <person name="Di Pietro A."/>
            <person name="Dufresne M."/>
            <person name="Freitag M."/>
            <person name="Grabherr M."/>
            <person name="Henrissat B."/>
            <person name="Houterman P.M."/>
            <person name="Kang S."/>
            <person name="Shim W.B."/>
            <person name="Woloshuk C."/>
            <person name="Xie X."/>
            <person name="Xu J.R."/>
            <person name="Antoniw J."/>
            <person name="Baker S.E."/>
            <person name="Bluhm B.H."/>
            <person name="Breakspear A."/>
            <person name="Brown D.W."/>
            <person name="Butchko R.A."/>
            <person name="Chapman S."/>
            <person name="Coulson R."/>
            <person name="Coutinho P.M."/>
            <person name="Danchin E.G."/>
            <person name="Diener A."/>
            <person name="Gale L.R."/>
            <person name="Gardiner D.M."/>
            <person name="Goff S."/>
            <person name="Hammond-Kosack K.E."/>
            <person name="Hilburn K."/>
            <person name="Hua-Van A."/>
            <person name="Jonkers W."/>
            <person name="Kazan K."/>
            <person name="Kodira C.D."/>
            <person name="Koehrsen M."/>
            <person name="Kumar L."/>
            <person name="Lee Y.H."/>
            <person name="Li L."/>
            <person name="Manners J.M."/>
            <person name="Miranda-Saavedra D."/>
            <person name="Mukherjee M."/>
            <person name="Park G."/>
            <person name="Park J."/>
            <person name="Park S.Y."/>
            <person name="Proctor R.H."/>
            <person name="Regev A."/>
            <person name="Ruiz-Roldan M.C."/>
            <person name="Sain D."/>
            <person name="Sakthikumar S."/>
            <person name="Sykes S."/>
            <person name="Schwartz D.C."/>
            <person name="Turgeon B.G."/>
            <person name="Wapinski I."/>
            <person name="Yoder O."/>
            <person name="Young S."/>
            <person name="Zeng Q."/>
            <person name="Zhou S."/>
            <person name="Galagan J."/>
            <person name="Cuomo C.A."/>
            <person name="Kistler H.C."/>
            <person name="Rep M."/>
        </authorList>
    </citation>
    <scope>GENOME REANNOTATION</scope>
    <source>
        <strain evidence="3">ATCC MYA-4620 / CBS 123657 / FGSC 9075 / NRRL 31084 / PH-1</strain>
        <strain evidence="2">PH-1 / ATCC MYA-4620 / FGSC 9075 / NRRL 31084</strain>
    </source>
</reference>
<evidence type="ECO:0000313" key="2">
    <source>
        <dbReference type="EnsemblFungi" id="CEF75253"/>
    </source>
</evidence>
<reference evidence="2" key="4">
    <citation type="submission" date="2017-01" db="UniProtKB">
        <authorList>
            <consortium name="EnsemblFungi"/>
        </authorList>
    </citation>
    <scope>IDENTIFICATION</scope>
    <source>
        <strain evidence="2">PH-1 / ATCC MYA-4620 / FGSC 9075 / NRRL 31084</strain>
    </source>
</reference>
<dbReference type="InParanoid" id="A0A098D8I2"/>
<gene>
    <name evidence="1" type="ORF">FGRAMPH1_01T06897</name>
</gene>
<name>A0A098D8I2_GIBZE</name>
<organism evidence="1 3">
    <name type="scientific">Gibberella zeae (strain ATCC MYA-4620 / CBS 123657 / FGSC 9075 / NRRL 31084 / PH-1)</name>
    <name type="common">Wheat head blight fungus</name>
    <name type="synonym">Fusarium graminearum</name>
    <dbReference type="NCBI Taxonomy" id="229533"/>
    <lineage>
        <taxon>Eukaryota</taxon>
        <taxon>Fungi</taxon>
        <taxon>Dikarya</taxon>
        <taxon>Ascomycota</taxon>
        <taxon>Pezizomycotina</taxon>
        <taxon>Sordariomycetes</taxon>
        <taxon>Hypocreomycetidae</taxon>
        <taxon>Hypocreales</taxon>
        <taxon>Nectriaceae</taxon>
        <taxon>Fusarium</taxon>
    </lineage>
</organism>
<accession>A0A098D8I2</accession>
<protein>
    <submittedName>
        <fullName evidence="1">Chromosome 1, complete genome</fullName>
    </submittedName>
</protein>
<reference evidence="2 3" key="1">
    <citation type="journal article" date="2007" name="Science">
        <title>The Fusarium graminearum genome reveals a link between localized polymorphism and pathogen specialization.</title>
        <authorList>
            <person name="Cuomo C.A."/>
            <person name="Gueldener U."/>
            <person name="Xu J.-R."/>
            <person name="Trail F."/>
            <person name="Turgeon B.G."/>
            <person name="Di Pietro A."/>
            <person name="Walton J.D."/>
            <person name="Ma L.-J."/>
            <person name="Baker S.E."/>
            <person name="Rep M."/>
            <person name="Adam G."/>
            <person name="Antoniw J."/>
            <person name="Baldwin T."/>
            <person name="Calvo S.E."/>
            <person name="Chang Y.-L."/>
            <person name="DeCaprio D."/>
            <person name="Gale L.R."/>
            <person name="Gnerre S."/>
            <person name="Goswami R.S."/>
            <person name="Hammond-Kosack K."/>
            <person name="Harris L.J."/>
            <person name="Hilburn K."/>
            <person name="Kennell J.C."/>
            <person name="Kroken S."/>
            <person name="Magnuson J.K."/>
            <person name="Mannhaupt G."/>
            <person name="Mauceli E.W."/>
            <person name="Mewes H.-W."/>
            <person name="Mitterbauer R."/>
            <person name="Muehlbauer G."/>
            <person name="Muensterkoetter M."/>
            <person name="Nelson D."/>
            <person name="O'Donnell K."/>
            <person name="Ouellet T."/>
            <person name="Qi W."/>
            <person name="Quesneville H."/>
            <person name="Roncero M.I.G."/>
            <person name="Seong K.-Y."/>
            <person name="Tetko I.V."/>
            <person name="Urban M."/>
            <person name="Waalwijk C."/>
            <person name="Ward T.J."/>
            <person name="Yao J."/>
            <person name="Birren B.W."/>
            <person name="Kistler H.C."/>
        </authorList>
    </citation>
    <scope>NUCLEOTIDE SEQUENCE [LARGE SCALE GENOMIC DNA]</scope>
    <source>
        <strain evidence="3">ATCC MYA-4620 / CBS 123657 / FGSC 9075 / NRRL 31084 / PH-1</strain>
        <strain evidence="2">PH-1 / ATCC MYA-4620 / FGSC 9075 / NRRL 31084</strain>
    </source>
</reference>